<dbReference type="GO" id="GO:0005634">
    <property type="term" value="C:nucleus"/>
    <property type="evidence" value="ECO:0007669"/>
    <property type="project" value="TreeGrafter"/>
</dbReference>
<dbReference type="SMART" id="SM00384">
    <property type="entry name" value="AT_hook"/>
    <property type="match status" value="3"/>
</dbReference>
<gene>
    <name evidence="3" type="ORF">TSPGSL018_14409</name>
</gene>
<dbReference type="AlphaFoldDB" id="A0A061S3C2"/>
<feature type="non-terminal residue" evidence="3">
    <location>
        <position position="1"/>
    </location>
</feature>
<feature type="region of interest" description="Disordered" evidence="1">
    <location>
        <begin position="161"/>
        <end position="249"/>
    </location>
</feature>
<dbReference type="GO" id="GO:0010468">
    <property type="term" value="P:regulation of gene expression"/>
    <property type="evidence" value="ECO:0007669"/>
    <property type="project" value="TreeGrafter"/>
</dbReference>
<proteinExistence type="predicted"/>
<dbReference type="InterPro" id="IPR017956">
    <property type="entry name" value="AT_hook_DNA-bd_motif"/>
</dbReference>
<feature type="domain" description="JmjC" evidence="2">
    <location>
        <begin position="1"/>
        <end position="153"/>
    </location>
</feature>
<protein>
    <submittedName>
        <fullName evidence="3">Jumonji domain-containing protein</fullName>
    </submittedName>
</protein>
<dbReference type="SUPFAM" id="SSF51197">
    <property type="entry name" value="Clavaminate synthase-like"/>
    <property type="match status" value="1"/>
</dbReference>
<evidence type="ECO:0000259" key="2">
    <source>
        <dbReference type="PROSITE" id="PS51184"/>
    </source>
</evidence>
<evidence type="ECO:0000313" key="3">
    <source>
        <dbReference type="EMBL" id="JAC78738.1"/>
    </source>
</evidence>
<dbReference type="GO" id="GO:0003677">
    <property type="term" value="F:DNA binding"/>
    <property type="evidence" value="ECO:0007669"/>
    <property type="project" value="InterPro"/>
</dbReference>
<reference evidence="3" key="1">
    <citation type="submission" date="2014-05" db="EMBL/GenBank/DDBJ databases">
        <title>The transcriptome of the halophilic microalga Tetraselmis sp. GSL018 isolated from the Great Salt Lake, Utah.</title>
        <authorList>
            <person name="Jinkerson R.E."/>
            <person name="D'Adamo S."/>
            <person name="Posewitz M.C."/>
        </authorList>
    </citation>
    <scope>NUCLEOTIDE SEQUENCE</scope>
    <source>
        <strain evidence="3">GSL018</strain>
    </source>
</reference>
<evidence type="ECO:0000256" key="1">
    <source>
        <dbReference type="SAM" id="MobiDB-lite"/>
    </source>
</evidence>
<dbReference type="SMART" id="SM00558">
    <property type="entry name" value="JmjC"/>
    <property type="match status" value="1"/>
</dbReference>
<dbReference type="InterPro" id="IPR003347">
    <property type="entry name" value="JmjC_dom"/>
</dbReference>
<dbReference type="EMBL" id="GBEZ01006673">
    <property type="protein sequence ID" value="JAC78738.1"/>
    <property type="molecule type" value="Transcribed_RNA"/>
</dbReference>
<accession>A0A061S3C2</accession>
<dbReference type="PANTHER" id="PTHR10694">
    <property type="entry name" value="LYSINE-SPECIFIC DEMETHYLASE"/>
    <property type="match status" value="1"/>
</dbReference>
<dbReference type="GO" id="GO:0051864">
    <property type="term" value="F:histone H3K36 demethylase activity"/>
    <property type="evidence" value="ECO:0007669"/>
    <property type="project" value="TreeGrafter"/>
</dbReference>
<feature type="region of interest" description="Disordered" evidence="1">
    <location>
        <begin position="1"/>
        <end position="25"/>
    </location>
</feature>
<dbReference type="PRINTS" id="PR00929">
    <property type="entry name" value="ATHOOK"/>
</dbReference>
<dbReference type="Gene3D" id="2.60.120.650">
    <property type="entry name" value="Cupin"/>
    <property type="match status" value="1"/>
</dbReference>
<dbReference type="PROSITE" id="PS51184">
    <property type="entry name" value="JMJC"/>
    <property type="match status" value="1"/>
</dbReference>
<name>A0A061S3C2_9CHLO</name>
<dbReference type="GO" id="GO:0000785">
    <property type="term" value="C:chromatin"/>
    <property type="evidence" value="ECO:0007669"/>
    <property type="project" value="TreeGrafter"/>
</dbReference>
<dbReference type="Pfam" id="PF02373">
    <property type="entry name" value="JmjC"/>
    <property type="match status" value="1"/>
</dbReference>
<organism evidence="3">
    <name type="scientific">Tetraselmis sp. GSL018</name>
    <dbReference type="NCBI Taxonomy" id="582737"/>
    <lineage>
        <taxon>Eukaryota</taxon>
        <taxon>Viridiplantae</taxon>
        <taxon>Chlorophyta</taxon>
        <taxon>core chlorophytes</taxon>
        <taxon>Chlorodendrophyceae</taxon>
        <taxon>Chlorodendrales</taxon>
        <taxon>Chlorodendraceae</taxon>
        <taxon>Tetraselmis</taxon>
    </lineage>
</organism>
<dbReference type="GO" id="GO:0032454">
    <property type="term" value="F:histone H3K9 demethylase activity"/>
    <property type="evidence" value="ECO:0007669"/>
    <property type="project" value="TreeGrafter"/>
</dbReference>
<dbReference type="PANTHER" id="PTHR10694:SF7">
    <property type="entry name" value="[HISTONE H3]-TRIMETHYL-L-LYSINE(9) DEMETHYLASE"/>
    <property type="match status" value="1"/>
</dbReference>
<sequence length="387" mass="41205">GADLEDGQAQGRQERSSAHNRNSLSLVGRRRTEDMDLCSIEYLHFGAPKTWYSIPPAYRGRFEQAVTGLLAAQELFQGCSQLLRHKELLISPKVLGSLGVPFSRVIQRPGEFIIRFPGSYHSGFSHGYSCAESLKFAAKGWVPVAPNPGIRCCHIGDAGTDGNKSGAAPTPREAGGVQARQQPSAQVLDLARRPRGRPRIHPLRDPNLPKRPRGRPRKDGLPAGSLGPVVQDGPKRRRGRPSKKDLEEKAVFARSMQLDASFSGSEPSIGCELVSSPATTMPSSSADPTVPTVCASFPTKSTSSPPIGCTKMDGLHLPAPLDEKQYAPNAADSICASAEGAESDLTPCGAEPLPMAIAINTPPAASGSKLQSAKTLILHRACDSELP</sequence>